<proteinExistence type="predicted"/>
<organism evidence="2 3">
    <name type="scientific">Cladobotryum mycophilum</name>
    <dbReference type="NCBI Taxonomy" id="491253"/>
    <lineage>
        <taxon>Eukaryota</taxon>
        <taxon>Fungi</taxon>
        <taxon>Dikarya</taxon>
        <taxon>Ascomycota</taxon>
        <taxon>Pezizomycotina</taxon>
        <taxon>Sordariomycetes</taxon>
        <taxon>Hypocreomycetidae</taxon>
        <taxon>Hypocreales</taxon>
        <taxon>Hypocreaceae</taxon>
        <taxon>Cladobotryum</taxon>
    </lineage>
</organism>
<comment type="caution">
    <text evidence="2">The sequence shown here is derived from an EMBL/GenBank/DDBJ whole genome shotgun (WGS) entry which is preliminary data.</text>
</comment>
<reference evidence="2 3" key="1">
    <citation type="submission" date="2024-01" db="EMBL/GenBank/DDBJ databases">
        <title>Complete genome of Cladobotryum mycophilum ATHUM6906.</title>
        <authorList>
            <person name="Christinaki A.C."/>
            <person name="Myridakis A.I."/>
            <person name="Kouvelis V.N."/>
        </authorList>
    </citation>
    <scope>NUCLEOTIDE SEQUENCE [LARGE SCALE GENOMIC DNA]</scope>
    <source>
        <strain evidence="2 3">ATHUM6906</strain>
    </source>
</reference>
<protein>
    <submittedName>
        <fullName evidence="2">Uncharacterized protein</fullName>
    </submittedName>
</protein>
<evidence type="ECO:0000313" key="2">
    <source>
        <dbReference type="EMBL" id="KAK5995672.1"/>
    </source>
</evidence>
<feature type="region of interest" description="Disordered" evidence="1">
    <location>
        <begin position="237"/>
        <end position="269"/>
    </location>
</feature>
<gene>
    <name evidence="2" type="ORF">PT974_04089</name>
</gene>
<sequence length="453" mass="51544">MFEKLILREADSHSRDLPGDKALNFSIQQEANLTEFERARLQPPSVAQLYEQMHRDGIRPRDNCLRILVANAQSLETAHRYLNDSDEDHKTLRILFQDDPDPQSLKTIEISLFAAYIQALTQRNKRVAKNMMRAIRMARSRVGPERSPVAQLIWGSILKNLSQHHGALKISLSQQFKLLFHAIEQMSGRDGIPLAAFIQFSKCIRKAARWELSQLFTELASDELAAARNPLLRLYSHSHHGPEETDQLAEAPRGRTALPEHGSESQSPNTLFRMGAARMKELYNILKLQEHQSQRLFSGHQVAVLDRMMWRKDTARSDHAHEYMLSLAYVGEFEEMATVLKGLIEEWGQPDVVEALLELNEPPAYADFFEVLCAFRLLAEPMLEPSVVEPLQEAIGSAGLNWAWPDGEAMKTYVDMQDDESISTLARVLVWIRMRRYEEVKGSSGYVLGGDLA</sequence>
<dbReference type="Proteomes" id="UP001338125">
    <property type="component" value="Unassembled WGS sequence"/>
</dbReference>
<evidence type="ECO:0000313" key="3">
    <source>
        <dbReference type="Proteomes" id="UP001338125"/>
    </source>
</evidence>
<keyword evidence="3" id="KW-1185">Reference proteome</keyword>
<accession>A0ABR0SUS7</accession>
<name>A0ABR0SUS7_9HYPO</name>
<evidence type="ECO:0000256" key="1">
    <source>
        <dbReference type="SAM" id="MobiDB-lite"/>
    </source>
</evidence>
<dbReference type="EMBL" id="JAVFKD010000004">
    <property type="protein sequence ID" value="KAK5995672.1"/>
    <property type="molecule type" value="Genomic_DNA"/>
</dbReference>